<feature type="compositionally biased region" description="Low complexity" evidence="3">
    <location>
        <begin position="163"/>
        <end position="176"/>
    </location>
</feature>
<comment type="similarity">
    <text evidence="1">Belongs to the prefoldin subunit beta family.</text>
</comment>
<dbReference type="GO" id="GO:0051082">
    <property type="term" value="F:unfolded protein binding"/>
    <property type="evidence" value="ECO:0007669"/>
    <property type="project" value="InterPro"/>
</dbReference>
<dbReference type="Gene3D" id="3.40.50.300">
    <property type="entry name" value="P-loop containing nucleotide triphosphate hydrolases"/>
    <property type="match status" value="2"/>
</dbReference>
<evidence type="ECO:0000256" key="3">
    <source>
        <dbReference type="SAM" id="MobiDB-lite"/>
    </source>
</evidence>
<dbReference type="InterPro" id="IPR014001">
    <property type="entry name" value="Helicase_ATP-bd"/>
</dbReference>
<dbReference type="CDD" id="cd23165">
    <property type="entry name" value="Prefoldin_4"/>
    <property type="match status" value="1"/>
</dbReference>
<dbReference type="GO" id="GO:0004386">
    <property type="term" value="F:helicase activity"/>
    <property type="evidence" value="ECO:0007669"/>
    <property type="project" value="TreeGrafter"/>
</dbReference>
<dbReference type="PROSITE" id="PS51192">
    <property type="entry name" value="HELICASE_ATP_BIND_1"/>
    <property type="match status" value="1"/>
</dbReference>
<dbReference type="SUPFAM" id="SSF52540">
    <property type="entry name" value="P-loop containing nucleoside triphosphate hydrolases"/>
    <property type="match status" value="1"/>
</dbReference>
<feature type="compositionally biased region" description="Polar residues" evidence="3">
    <location>
        <begin position="191"/>
        <end position="200"/>
    </location>
</feature>
<dbReference type="AlphaFoldDB" id="A0AA88GTR6"/>
<evidence type="ECO:0000259" key="4">
    <source>
        <dbReference type="PROSITE" id="PS51192"/>
    </source>
</evidence>
<organism evidence="6 7">
    <name type="scientific">Naegleria lovaniensis</name>
    <name type="common">Amoeba</name>
    <dbReference type="NCBI Taxonomy" id="51637"/>
    <lineage>
        <taxon>Eukaryota</taxon>
        <taxon>Discoba</taxon>
        <taxon>Heterolobosea</taxon>
        <taxon>Tetramitia</taxon>
        <taxon>Eutetramitia</taxon>
        <taxon>Vahlkampfiidae</taxon>
        <taxon>Naegleria</taxon>
    </lineage>
</organism>
<dbReference type="InterPro" id="IPR001650">
    <property type="entry name" value="Helicase_C-like"/>
</dbReference>
<feature type="coiled-coil region" evidence="2">
    <location>
        <begin position="29"/>
        <end position="117"/>
    </location>
</feature>
<feature type="domain" description="Helicase C-terminal" evidence="5">
    <location>
        <begin position="556"/>
        <end position="742"/>
    </location>
</feature>
<dbReference type="Pfam" id="PF01920">
    <property type="entry name" value="Prefoldin_2"/>
    <property type="match status" value="1"/>
</dbReference>
<feature type="domain" description="Helicase ATP-binding" evidence="4">
    <location>
        <begin position="364"/>
        <end position="540"/>
    </location>
</feature>
<dbReference type="RefSeq" id="XP_044549972.1">
    <property type="nucleotide sequence ID" value="XM_044692622.1"/>
</dbReference>
<dbReference type="GO" id="GO:0016272">
    <property type="term" value="C:prefoldin complex"/>
    <property type="evidence" value="ECO:0007669"/>
    <property type="project" value="InterPro"/>
</dbReference>
<dbReference type="CDD" id="cd17917">
    <property type="entry name" value="DEXHc_RHA-like"/>
    <property type="match status" value="1"/>
</dbReference>
<evidence type="ECO:0000256" key="2">
    <source>
        <dbReference type="SAM" id="Coils"/>
    </source>
</evidence>
<proteinExistence type="inferred from homology"/>
<dbReference type="InterPro" id="IPR027417">
    <property type="entry name" value="P-loop_NTPase"/>
</dbReference>
<dbReference type="GeneID" id="68095583"/>
<gene>
    <name evidence="6" type="ORF">C9374_003128</name>
</gene>
<sequence length="746" mass="85855">MKKQASSSSTQEDNTYQVTWEDQKKINTFSRIILRFNELEKEISDLKEETAKLNDASDEIFISDNISYVVGELFVEVNSDQAEKLLEARKEQVKRELKEKQREFKEIETKMKELKANLYAKFGSNINLEERDKRQRKNKVSSIQSGEQVPGSISYGTNDDQTNKNSLHNSNSKNVNASPHDRSKKKRAGAGNSSTRNQSPHPGLVSSIPPQVSHNKVNGEATICMDKSYTKKSSVHEICTQQISSMSNSHCGSFNGDSHFEMKKQLLNETTRRVLSLLKERGIEKREEKYQILCEEAYDHLPKVNSEIELLDGFRKSFELEMEKCALRDLSQTSLQKLKQKLVKEEHRALNSLLPIYSKRHEILKQLEQHDVIICSCSTATGKSTQIPQYLYEAGYSKIVCTQPRKVSTFSLAQRVLEETKNDRQDLYVGYRTSTAFKFKRSHPSSNSSSISSIVYVTDRILLNEYQKDPLLLLYQAILVDEVHERSSYTDILISLLKICVHKRRQFTPQHPLKIILSSATLQTELFSNFFNCPVVHLSYEMYPVLEFYQPQRPKNYEQAILEIVLDIVLTNRHEGDILVFLASPEEIDKCCRKTRQVLNSCAVFPLYGKMNEKDIHAVFEHNEKRKIIYSTNIAETAVTIHGVRIVIDSGVVKERIYDHEKNMSILKISPISQSSATQRKGRAGRCDSGVCYRLYSKSEFYQMKLFTEPEMARSHWGMSILQILSRHNHTQRFPNSSIGMSMEIY</sequence>
<evidence type="ECO:0000259" key="5">
    <source>
        <dbReference type="PROSITE" id="PS51194"/>
    </source>
</evidence>
<keyword evidence="2" id="KW-0175">Coiled coil</keyword>
<comment type="caution">
    <text evidence="6">The sequence shown here is derived from an EMBL/GenBank/DDBJ whole genome shotgun (WGS) entry which is preliminary data.</text>
</comment>
<dbReference type="SMART" id="SM00490">
    <property type="entry name" value="HELICc"/>
    <property type="match status" value="1"/>
</dbReference>
<dbReference type="Proteomes" id="UP000816034">
    <property type="component" value="Unassembled WGS sequence"/>
</dbReference>
<dbReference type="SUPFAM" id="SSF46579">
    <property type="entry name" value="Prefoldin"/>
    <property type="match status" value="1"/>
</dbReference>
<keyword evidence="7" id="KW-1185">Reference proteome</keyword>
<dbReference type="GO" id="GO:0003723">
    <property type="term" value="F:RNA binding"/>
    <property type="evidence" value="ECO:0007669"/>
    <property type="project" value="TreeGrafter"/>
</dbReference>
<protein>
    <recommendedName>
        <fullName evidence="8">ATP-dependent RNA helicase</fullName>
    </recommendedName>
</protein>
<dbReference type="GO" id="GO:0006457">
    <property type="term" value="P:protein folding"/>
    <property type="evidence" value="ECO:0007669"/>
    <property type="project" value="InterPro"/>
</dbReference>
<dbReference type="SMART" id="SM00487">
    <property type="entry name" value="DEXDc"/>
    <property type="match status" value="1"/>
</dbReference>
<evidence type="ECO:0000313" key="6">
    <source>
        <dbReference type="EMBL" id="KAG2385979.1"/>
    </source>
</evidence>
<dbReference type="EMBL" id="PYSW02000017">
    <property type="protein sequence ID" value="KAG2385979.1"/>
    <property type="molecule type" value="Genomic_DNA"/>
</dbReference>
<dbReference type="PANTHER" id="PTHR18934:SF81">
    <property type="entry name" value="ATP-DEPENDENT RNA HELICASE DEAH11, CHLOROPLASTIC-RELATED"/>
    <property type="match status" value="1"/>
</dbReference>
<dbReference type="CDD" id="cd18791">
    <property type="entry name" value="SF2_C_RHA"/>
    <property type="match status" value="1"/>
</dbReference>
<name>A0AA88GTR6_NAELO</name>
<reference evidence="6 7" key="1">
    <citation type="journal article" date="2018" name="BMC Genomics">
        <title>The genome of Naegleria lovaniensis, the basis for a comparative approach to unravel pathogenicity factors of the human pathogenic amoeba N. fowleri.</title>
        <authorList>
            <person name="Liechti N."/>
            <person name="Schurch N."/>
            <person name="Bruggmann R."/>
            <person name="Wittwer M."/>
        </authorList>
    </citation>
    <scope>NUCLEOTIDE SEQUENCE [LARGE SCALE GENOMIC DNA]</scope>
    <source>
        <strain evidence="6 7">ATCC 30569</strain>
    </source>
</reference>
<dbReference type="InterPro" id="IPR002777">
    <property type="entry name" value="PFD_beta-like"/>
</dbReference>
<evidence type="ECO:0008006" key="8">
    <source>
        <dbReference type="Google" id="ProtNLM"/>
    </source>
</evidence>
<feature type="region of interest" description="Disordered" evidence="3">
    <location>
        <begin position="129"/>
        <end position="214"/>
    </location>
</feature>
<evidence type="ECO:0000313" key="7">
    <source>
        <dbReference type="Proteomes" id="UP000816034"/>
    </source>
</evidence>
<dbReference type="PROSITE" id="PS51194">
    <property type="entry name" value="HELICASE_CTER"/>
    <property type="match status" value="1"/>
</dbReference>
<dbReference type="PANTHER" id="PTHR18934">
    <property type="entry name" value="ATP-DEPENDENT RNA HELICASE"/>
    <property type="match status" value="1"/>
</dbReference>
<dbReference type="Pfam" id="PF00271">
    <property type="entry name" value="Helicase_C"/>
    <property type="match status" value="1"/>
</dbReference>
<accession>A0AA88GTR6</accession>
<evidence type="ECO:0000256" key="1">
    <source>
        <dbReference type="ARBA" id="ARBA00008045"/>
    </source>
</evidence>